<dbReference type="EMBL" id="JAUIZM010000010">
    <property type="protein sequence ID" value="KAK1359805.1"/>
    <property type="molecule type" value="Genomic_DNA"/>
</dbReference>
<proteinExistence type="predicted"/>
<reference evidence="1" key="1">
    <citation type="submission" date="2023-02" db="EMBL/GenBank/DDBJ databases">
        <title>Genome of toxic invasive species Heracleum sosnowskyi carries increased number of genes despite the absence of recent whole-genome duplications.</title>
        <authorList>
            <person name="Schelkunov M."/>
            <person name="Shtratnikova V."/>
            <person name="Makarenko M."/>
            <person name="Klepikova A."/>
            <person name="Omelchenko D."/>
            <person name="Novikova G."/>
            <person name="Obukhova E."/>
            <person name="Bogdanov V."/>
            <person name="Penin A."/>
            <person name="Logacheva M."/>
        </authorList>
    </citation>
    <scope>NUCLEOTIDE SEQUENCE</scope>
    <source>
        <strain evidence="1">Hsosn_3</strain>
        <tissue evidence="1">Leaf</tissue>
    </source>
</reference>
<dbReference type="AlphaFoldDB" id="A0AAD8M2Q7"/>
<protein>
    <submittedName>
        <fullName evidence="1">Uncharacterized protein</fullName>
    </submittedName>
</protein>
<comment type="caution">
    <text evidence="1">The sequence shown here is derived from an EMBL/GenBank/DDBJ whole genome shotgun (WGS) entry which is preliminary data.</text>
</comment>
<accession>A0AAD8M2Q7</accession>
<gene>
    <name evidence="1" type="ORF">POM88_044279</name>
</gene>
<dbReference type="Proteomes" id="UP001237642">
    <property type="component" value="Unassembled WGS sequence"/>
</dbReference>
<sequence>MHLKRSALRNKYLLVHGMSPDYDARAMCLFRINEPLVALYELKTGYTPKPDYPKNFNFRDFFGEMEFSHSLDPKSERHVKWGSFAVLWNPAINRINLVRLPPKKNVFEMCELVSVGLGYDAVGDDYKIIIRTTYGGTL</sequence>
<reference evidence="1" key="2">
    <citation type="submission" date="2023-05" db="EMBL/GenBank/DDBJ databases">
        <authorList>
            <person name="Schelkunov M.I."/>
        </authorList>
    </citation>
    <scope>NUCLEOTIDE SEQUENCE</scope>
    <source>
        <strain evidence="1">Hsosn_3</strain>
        <tissue evidence="1">Leaf</tissue>
    </source>
</reference>
<evidence type="ECO:0000313" key="1">
    <source>
        <dbReference type="EMBL" id="KAK1359805.1"/>
    </source>
</evidence>
<evidence type="ECO:0000313" key="2">
    <source>
        <dbReference type="Proteomes" id="UP001237642"/>
    </source>
</evidence>
<name>A0AAD8M2Q7_9APIA</name>
<organism evidence="1 2">
    <name type="scientific">Heracleum sosnowskyi</name>
    <dbReference type="NCBI Taxonomy" id="360622"/>
    <lineage>
        <taxon>Eukaryota</taxon>
        <taxon>Viridiplantae</taxon>
        <taxon>Streptophyta</taxon>
        <taxon>Embryophyta</taxon>
        <taxon>Tracheophyta</taxon>
        <taxon>Spermatophyta</taxon>
        <taxon>Magnoliopsida</taxon>
        <taxon>eudicotyledons</taxon>
        <taxon>Gunneridae</taxon>
        <taxon>Pentapetalae</taxon>
        <taxon>asterids</taxon>
        <taxon>campanulids</taxon>
        <taxon>Apiales</taxon>
        <taxon>Apiaceae</taxon>
        <taxon>Apioideae</taxon>
        <taxon>apioid superclade</taxon>
        <taxon>Tordylieae</taxon>
        <taxon>Tordyliinae</taxon>
        <taxon>Heracleum</taxon>
    </lineage>
</organism>
<keyword evidence="2" id="KW-1185">Reference proteome</keyword>